<comment type="caution">
    <text evidence="2">The sequence shown here is derived from an EMBL/GenBank/DDBJ whole genome shotgun (WGS) entry which is preliminary data.</text>
</comment>
<dbReference type="EMBL" id="JARRTL010000006">
    <property type="protein sequence ID" value="MEC0484098.1"/>
    <property type="molecule type" value="Genomic_DNA"/>
</dbReference>
<reference evidence="2 4" key="1">
    <citation type="journal article" date="2015" name="Int. J. Syst. Evol. Microbiol.">
        <title>Bacillus glycinifermentans sp. nov., isolated from fermented soybean paste.</title>
        <authorList>
            <person name="Kim S.J."/>
            <person name="Dunlap C.A."/>
            <person name="Kwon S.W."/>
            <person name="Rooney A.P."/>
        </authorList>
    </citation>
    <scope>NUCLEOTIDE SEQUENCE [LARGE SCALE GENOMIC DNA]</scope>
    <source>
        <strain evidence="2 4">GO-13</strain>
    </source>
</reference>
<dbReference type="PATRIC" id="fig|1664069.3.peg.1886"/>
<accession>A0A0J6F0B0</accession>
<keyword evidence="1" id="KW-0175">Coiled coil</keyword>
<dbReference type="EMBL" id="LECW02000045">
    <property type="protein sequence ID" value="KRT90395.1"/>
    <property type="molecule type" value="Genomic_DNA"/>
</dbReference>
<evidence type="ECO:0000313" key="5">
    <source>
        <dbReference type="Proteomes" id="UP001341297"/>
    </source>
</evidence>
<gene>
    <name evidence="2" type="ORF">AB447_207400</name>
    <name evidence="3" type="ORF">P8828_04405</name>
</gene>
<accession>A0A0J6EI99</accession>
<dbReference type="Proteomes" id="UP000036168">
    <property type="component" value="Unassembled WGS sequence"/>
</dbReference>
<dbReference type="AlphaFoldDB" id="A0A0J6F0B0"/>
<dbReference type="OrthoDB" id="1739831at2"/>
<evidence type="ECO:0000313" key="4">
    <source>
        <dbReference type="Proteomes" id="UP000036168"/>
    </source>
</evidence>
<name>A0A0J6F0B0_9BACI</name>
<reference evidence="3 5" key="3">
    <citation type="submission" date="2023-03" db="EMBL/GenBank/DDBJ databases">
        <title>Agriculturally important microbes genome sequencing.</title>
        <authorList>
            <person name="Dunlap C."/>
        </authorList>
    </citation>
    <scope>NUCLEOTIDE SEQUENCE [LARGE SCALE GENOMIC DNA]</scope>
    <source>
        <strain evidence="3 5">CBP-3203</strain>
    </source>
</reference>
<organism evidence="2 4">
    <name type="scientific">Bacillus glycinifermentans</name>
    <dbReference type="NCBI Taxonomy" id="1664069"/>
    <lineage>
        <taxon>Bacteria</taxon>
        <taxon>Bacillati</taxon>
        <taxon>Bacillota</taxon>
        <taxon>Bacilli</taxon>
        <taxon>Bacillales</taxon>
        <taxon>Bacillaceae</taxon>
        <taxon>Bacillus</taxon>
    </lineage>
</organism>
<reference evidence="2" key="2">
    <citation type="submission" date="2015-10" db="EMBL/GenBank/DDBJ databases">
        <authorList>
            <person name="Gilbert D.G."/>
        </authorList>
    </citation>
    <scope>NUCLEOTIDE SEQUENCE</scope>
    <source>
        <strain evidence="2">GO-13</strain>
    </source>
</reference>
<evidence type="ECO:0000313" key="3">
    <source>
        <dbReference type="EMBL" id="MEC0484098.1"/>
    </source>
</evidence>
<sequence length="139" mass="16293">MNQLANCPKCNALFMKNSFQTICNSCLKEEERSFETVYKFLKKQENRQATMIEIVEKTGVEEELILKFIRQKRIHISNFPNLGYPCDRCGTMIREGRYCAACEQDIESQMSQLDQLEQLEKEKQNSSKGTYYTIQPKNN</sequence>
<dbReference type="RefSeq" id="WP_048353652.1">
    <property type="nucleotide sequence ID" value="NZ_CP095476.1"/>
</dbReference>
<keyword evidence="5" id="KW-1185">Reference proteome</keyword>
<dbReference type="Proteomes" id="UP001341297">
    <property type="component" value="Unassembled WGS sequence"/>
</dbReference>
<evidence type="ECO:0008006" key="6">
    <source>
        <dbReference type="Google" id="ProtNLM"/>
    </source>
</evidence>
<proteinExistence type="predicted"/>
<protein>
    <recommendedName>
        <fullName evidence="6">Flagellar protein</fullName>
    </recommendedName>
</protein>
<feature type="coiled-coil region" evidence="1">
    <location>
        <begin position="99"/>
        <end position="126"/>
    </location>
</feature>
<evidence type="ECO:0000256" key="1">
    <source>
        <dbReference type="SAM" id="Coils"/>
    </source>
</evidence>
<dbReference type="STRING" id="1664069.BGLY_4184"/>
<evidence type="ECO:0000313" key="2">
    <source>
        <dbReference type="EMBL" id="KRT90395.1"/>
    </source>
</evidence>
<dbReference type="InterPro" id="IPR022258">
    <property type="entry name" value="Flagellar_operon_YvyF"/>
</dbReference>
<dbReference type="NCBIfam" id="TIGR03826">
    <property type="entry name" value="YvyF"/>
    <property type="match status" value="1"/>
</dbReference>